<dbReference type="AlphaFoldDB" id="A0A162MG72"/>
<dbReference type="Proteomes" id="UP000077355">
    <property type="component" value="Unassembled WGS sequence"/>
</dbReference>
<proteinExistence type="predicted"/>
<accession>A0A162MG72</accession>
<organism evidence="1 2">
    <name type="scientific">Paenibacillus antarcticus</name>
    <dbReference type="NCBI Taxonomy" id="253703"/>
    <lineage>
        <taxon>Bacteria</taxon>
        <taxon>Bacillati</taxon>
        <taxon>Bacillota</taxon>
        <taxon>Bacilli</taxon>
        <taxon>Bacillales</taxon>
        <taxon>Paenibacillaceae</taxon>
        <taxon>Paenibacillus</taxon>
    </lineage>
</organism>
<keyword evidence="2" id="KW-1185">Reference proteome</keyword>
<name>A0A162MG72_9BACL</name>
<gene>
    <name evidence="1" type="ORF">PBAT_16140</name>
</gene>
<reference evidence="1 2" key="1">
    <citation type="submission" date="2016-03" db="EMBL/GenBank/DDBJ databases">
        <title>Draft genome sequence of Paenibacillus antarcticus CECT 5836.</title>
        <authorList>
            <person name="Shin S.-K."/>
            <person name="Yi H."/>
        </authorList>
    </citation>
    <scope>NUCLEOTIDE SEQUENCE [LARGE SCALE GENOMIC DNA]</scope>
    <source>
        <strain evidence="1 2">CECT 5836</strain>
    </source>
</reference>
<comment type="caution">
    <text evidence="1">The sequence shown here is derived from an EMBL/GenBank/DDBJ whole genome shotgun (WGS) entry which is preliminary data.</text>
</comment>
<evidence type="ECO:0000313" key="2">
    <source>
        <dbReference type="Proteomes" id="UP000077355"/>
    </source>
</evidence>
<protein>
    <submittedName>
        <fullName evidence="1">Uncharacterized protein</fullName>
    </submittedName>
</protein>
<evidence type="ECO:0000313" key="1">
    <source>
        <dbReference type="EMBL" id="OAB44043.1"/>
    </source>
</evidence>
<dbReference type="EMBL" id="LVJI01000023">
    <property type="protein sequence ID" value="OAB44043.1"/>
    <property type="molecule type" value="Genomic_DNA"/>
</dbReference>
<sequence>MVLMNEKAEVIMYSFLFISQKRLFPFSNEGLNVSNWDQYRVFLKETSTGGVHHAGNYYFGLYKLQAKKLRYHEEQAEQPRPHGDEEVLQVLQRANSSSRNQIRIVLLEV</sequence>